<dbReference type="SUPFAM" id="SSF55781">
    <property type="entry name" value="GAF domain-like"/>
    <property type="match status" value="1"/>
</dbReference>
<dbReference type="GO" id="GO:0003677">
    <property type="term" value="F:DNA binding"/>
    <property type="evidence" value="ECO:0007669"/>
    <property type="project" value="InterPro"/>
</dbReference>
<dbReference type="SUPFAM" id="SSF46785">
    <property type="entry name" value="Winged helix' DNA-binding domain"/>
    <property type="match status" value="1"/>
</dbReference>
<dbReference type="InterPro" id="IPR014757">
    <property type="entry name" value="Tscrpt_reg_IclR_C"/>
</dbReference>
<dbReference type="GO" id="GO:0006355">
    <property type="term" value="P:regulation of DNA-templated transcription"/>
    <property type="evidence" value="ECO:0007669"/>
    <property type="project" value="InterPro"/>
</dbReference>
<dbReference type="SUPFAM" id="SSF63829">
    <property type="entry name" value="Calcium-dependent phosphotriesterase"/>
    <property type="match status" value="1"/>
</dbReference>
<feature type="active site" description="Proton donor/acceptor" evidence="4">
    <location>
        <position position="486"/>
    </location>
</feature>
<organism evidence="9 10">
    <name type="scientific">Tahibacter soli</name>
    <dbReference type="NCBI Taxonomy" id="2983605"/>
    <lineage>
        <taxon>Bacteria</taxon>
        <taxon>Pseudomonadati</taxon>
        <taxon>Pseudomonadota</taxon>
        <taxon>Gammaproteobacteria</taxon>
        <taxon>Lysobacterales</taxon>
        <taxon>Rhodanobacteraceae</taxon>
        <taxon>Tahibacter</taxon>
    </lineage>
</organism>
<keyword evidence="5" id="KW-0862">Zinc</keyword>
<feature type="binding site" evidence="5">
    <location>
        <position position="486"/>
    </location>
    <ligand>
        <name>a divalent metal cation</name>
        <dbReference type="ChEBI" id="CHEBI:60240"/>
    </ligand>
</feature>
<dbReference type="Pfam" id="PF08450">
    <property type="entry name" value="SGL"/>
    <property type="match status" value="1"/>
</dbReference>
<dbReference type="Proteomes" id="UP001139971">
    <property type="component" value="Unassembled WGS sequence"/>
</dbReference>
<dbReference type="EMBL" id="JAOVZO020000017">
    <property type="protein sequence ID" value="MDC8013500.1"/>
    <property type="molecule type" value="Genomic_DNA"/>
</dbReference>
<dbReference type="Gene3D" id="2.120.10.30">
    <property type="entry name" value="TolB, C-terminal domain"/>
    <property type="match status" value="1"/>
</dbReference>
<reference evidence="9" key="1">
    <citation type="submission" date="2023-02" db="EMBL/GenBank/DDBJ databases">
        <title>Tahibacter soli sp. nov. isolated from soil.</title>
        <authorList>
            <person name="Baek J.H."/>
            <person name="Lee J.K."/>
            <person name="Choi D.G."/>
            <person name="Jeon C.O."/>
        </authorList>
    </citation>
    <scope>NUCLEOTIDE SEQUENCE</scope>
    <source>
        <strain evidence="9">BL</strain>
    </source>
</reference>
<protein>
    <submittedName>
        <fullName evidence="9">SMP-30/gluconolactonase/LRE family protein</fullName>
    </submittedName>
</protein>
<gene>
    <name evidence="9" type="ORF">OD750_013225</name>
</gene>
<evidence type="ECO:0000259" key="7">
    <source>
        <dbReference type="PROSITE" id="PS51077"/>
    </source>
</evidence>
<dbReference type="InterPro" id="IPR005471">
    <property type="entry name" value="Tscrpt_reg_IclR_N"/>
</dbReference>
<feature type="domain" description="IclR-ED" evidence="8">
    <location>
        <begin position="92"/>
        <end position="275"/>
    </location>
</feature>
<feature type="domain" description="HTH iclR-type" evidence="7">
    <location>
        <begin position="29"/>
        <end position="91"/>
    </location>
</feature>
<dbReference type="Gene3D" id="3.30.450.40">
    <property type="match status" value="1"/>
</dbReference>
<evidence type="ECO:0000256" key="2">
    <source>
        <dbReference type="ARBA" id="ARBA00023015"/>
    </source>
</evidence>
<dbReference type="PANTHER" id="PTHR10907">
    <property type="entry name" value="REGUCALCIN"/>
    <property type="match status" value="1"/>
</dbReference>
<proteinExistence type="inferred from homology"/>
<evidence type="ECO:0000256" key="4">
    <source>
        <dbReference type="PIRSR" id="PIRSR605511-1"/>
    </source>
</evidence>
<dbReference type="InterPro" id="IPR036390">
    <property type="entry name" value="WH_DNA-bd_sf"/>
</dbReference>
<feature type="region of interest" description="Disordered" evidence="6">
    <location>
        <begin position="1"/>
        <end position="20"/>
    </location>
</feature>
<evidence type="ECO:0000256" key="6">
    <source>
        <dbReference type="SAM" id="MobiDB-lite"/>
    </source>
</evidence>
<dbReference type="InterPro" id="IPR013658">
    <property type="entry name" value="SGL"/>
</dbReference>
<keyword evidence="5" id="KW-0479">Metal-binding</keyword>
<feature type="binding site" evidence="5">
    <location>
        <position position="306"/>
    </location>
    <ligand>
        <name>a divalent metal cation</name>
        <dbReference type="ChEBI" id="CHEBI:60240"/>
    </ligand>
</feature>
<dbReference type="RefSeq" id="WP_263545707.1">
    <property type="nucleotide sequence ID" value="NZ_JAOVZO020000017.1"/>
</dbReference>
<feature type="binding site" evidence="5">
    <location>
        <position position="390"/>
    </location>
    <ligand>
        <name>substrate</name>
    </ligand>
</feature>
<name>A0A9X4BGZ8_9GAMM</name>
<dbReference type="InterPro" id="IPR036388">
    <property type="entry name" value="WH-like_DNA-bd_sf"/>
</dbReference>
<dbReference type="InterPro" id="IPR005511">
    <property type="entry name" value="SMP-30"/>
</dbReference>
<dbReference type="PROSITE" id="PS51078">
    <property type="entry name" value="ICLR_ED"/>
    <property type="match status" value="1"/>
</dbReference>
<feature type="binding site" evidence="5">
    <location>
        <position position="408"/>
    </location>
    <ligand>
        <name>substrate</name>
    </ligand>
</feature>
<evidence type="ECO:0000313" key="10">
    <source>
        <dbReference type="Proteomes" id="UP001139971"/>
    </source>
</evidence>
<dbReference type="Pfam" id="PF01614">
    <property type="entry name" value="IclR_C"/>
    <property type="match status" value="1"/>
</dbReference>
<dbReference type="GO" id="GO:0004341">
    <property type="term" value="F:gluconolactonase activity"/>
    <property type="evidence" value="ECO:0007669"/>
    <property type="project" value="TreeGrafter"/>
</dbReference>
<dbReference type="GO" id="GO:0019853">
    <property type="term" value="P:L-ascorbic acid biosynthetic process"/>
    <property type="evidence" value="ECO:0007669"/>
    <property type="project" value="TreeGrafter"/>
</dbReference>
<evidence type="ECO:0000256" key="3">
    <source>
        <dbReference type="ARBA" id="ARBA00023163"/>
    </source>
</evidence>
<comment type="caution">
    <text evidence="9">The sequence shown here is derived from an EMBL/GenBank/DDBJ whole genome shotgun (WGS) entry which is preliminary data.</text>
</comment>
<feature type="binding site" evidence="5">
    <location>
        <position position="388"/>
    </location>
    <ligand>
        <name>substrate</name>
    </ligand>
</feature>
<dbReference type="GO" id="GO:0005509">
    <property type="term" value="F:calcium ion binding"/>
    <property type="evidence" value="ECO:0007669"/>
    <property type="project" value="TreeGrafter"/>
</dbReference>
<comment type="similarity">
    <text evidence="1">Belongs to the SMP-30/CGR1 family.</text>
</comment>
<evidence type="ECO:0000256" key="1">
    <source>
        <dbReference type="ARBA" id="ARBA00008853"/>
    </source>
</evidence>
<accession>A0A9X4BGZ8</accession>
<feature type="binding site" evidence="5">
    <location>
        <position position="436"/>
    </location>
    <ligand>
        <name>a divalent metal cation</name>
        <dbReference type="ChEBI" id="CHEBI:60240"/>
    </ligand>
</feature>
<keyword evidence="2" id="KW-0805">Transcription regulation</keyword>
<dbReference type="InterPro" id="IPR029016">
    <property type="entry name" value="GAF-like_dom_sf"/>
</dbReference>
<sequence length="579" mass="62028">MIPARQNPDGGDAADGADDDKRYDAIPGAQALTKGLSLLALIADAPHPLRFGDLSRYSGMPKSTLHRMLQALSDFRLIRVDEATQTYRLGHRLFEMAHRVWSEFDLRSAAEPELIRLRDFTHEAARLGVLDGTEVLIIDQREELQPMRMAYGVGSRLPATASAIGKALLAYRPPEELQRYFSGRSLRAMTPNSILNPLEMQRELDLTKARGYAISVEEQAIGVSAVAAPILNHRGESIGAISISGPSFRLPSDRLHALGRDVIESARRVSGNVGETFMSISTAVSPAHAADGQVRCVVPSSAFLGEGPHWLGNGQSLLWVDILAPAIHLSNVANGDTRTTALSELVGVVVPRRRGGYVAATQSGFRSVNPQTGEMAALASPPGMAGRRFNDGKCDAAGRLWAGTLALDAGPGGGSLYCLDVDGTLREIESGFHICNGLGWSPDAKRFYLADSGRREIYVYDFDLAAGTLSNKTVFARFQEADGMPDGLAVDAQGHVWCAMWDGWAIRRYAPDGVLERTISLPVPRPTSCAFGAEGLKTLFVTSARIRLSATQLAAAPLSGSILAVQVDVAGTPVGEYGG</sequence>
<comment type="cofactor">
    <cofactor evidence="5">
        <name>Zn(2+)</name>
        <dbReference type="ChEBI" id="CHEBI:29105"/>
    </cofactor>
    <text evidence="5">Binds 1 divalent metal cation per subunit.</text>
</comment>
<evidence type="ECO:0000259" key="8">
    <source>
        <dbReference type="PROSITE" id="PS51078"/>
    </source>
</evidence>
<dbReference type="SMART" id="SM00346">
    <property type="entry name" value="HTH_ICLR"/>
    <property type="match status" value="1"/>
</dbReference>
<evidence type="ECO:0000256" key="5">
    <source>
        <dbReference type="PIRSR" id="PIRSR605511-2"/>
    </source>
</evidence>
<dbReference type="AlphaFoldDB" id="A0A9X4BGZ8"/>
<evidence type="ECO:0000313" key="9">
    <source>
        <dbReference type="EMBL" id="MDC8013500.1"/>
    </source>
</evidence>
<keyword evidence="3" id="KW-0804">Transcription</keyword>
<dbReference type="Gene3D" id="1.10.10.10">
    <property type="entry name" value="Winged helix-like DNA-binding domain superfamily/Winged helix DNA-binding domain"/>
    <property type="match status" value="1"/>
</dbReference>
<dbReference type="PANTHER" id="PTHR10907:SF47">
    <property type="entry name" value="REGUCALCIN"/>
    <property type="match status" value="1"/>
</dbReference>
<dbReference type="PRINTS" id="PR01790">
    <property type="entry name" value="SMP30FAMILY"/>
</dbReference>
<dbReference type="PROSITE" id="PS51077">
    <property type="entry name" value="HTH_ICLR"/>
    <property type="match status" value="1"/>
</dbReference>
<dbReference type="Pfam" id="PF09339">
    <property type="entry name" value="HTH_IclR"/>
    <property type="match status" value="1"/>
</dbReference>
<dbReference type="InterPro" id="IPR011042">
    <property type="entry name" value="6-blade_b-propeller_TolB-like"/>
</dbReference>
<keyword evidence="10" id="KW-1185">Reference proteome</keyword>